<dbReference type="Proteomes" id="UP000199687">
    <property type="component" value="Unassembled WGS sequence"/>
</dbReference>
<dbReference type="InterPro" id="IPR017896">
    <property type="entry name" value="4Fe4S_Fe-S-bd"/>
</dbReference>
<dbReference type="PANTHER" id="PTHR39163">
    <property type="entry name" value="FERREDOXIN"/>
    <property type="match status" value="1"/>
</dbReference>
<sequence>MMPYFTWVDKETCIACGLCGAIAENVFDYDDEGLAYGKLDCNKGTSPIPTEDEEEFMEAYESCPTESIKKQSSPYR</sequence>
<keyword evidence="5 8" id="KW-0249">Electron transport</keyword>
<comment type="function">
    <text evidence="8">Ferredoxins are iron-sulfur proteins that transfer electrons in a wide variety of metabolic reactions.</text>
</comment>
<reference evidence="10 11" key="1">
    <citation type="submission" date="2016-10" db="EMBL/GenBank/DDBJ databases">
        <authorList>
            <person name="de Groot N.N."/>
        </authorList>
    </citation>
    <scope>NUCLEOTIDE SEQUENCE [LARGE SCALE GENOMIC DNA]</scope>
    <source>
        <strain evidence="10 11">CGMCC 1.7727</strain>
    </source>
</reference>
<keyword evidence="3" id="KW-0004">4Fe-4S</keyword>
<keyword evidence="6 8" id="KW-0408">Iron</keyword>
<dbReference type="EMBL" id="FOGL01000001">
    <property type="protein sequence ID" value="SER14137.1"/>
    <property type="molecule type" value="Genomic_DNA"/>
</dbReference>
<keyword evidence="7 8" id="KW-0411">Iron-sulfur</keyword>
<protein>
    <recommendedName>
        <fullName evidence="8">Ferredoxin</fullName>
    </recommendedName>
</protein>
<evidence type="ECO:0000256" key="8">
    <source>
        <dbReference type="RuleBase" id="RU368020"/>
    </source>
</evidence>
<evidence type="ECO:0000259" key="9">
    <source>
        <dbReference type="PROSITE" id="PS51379"/>
    </source>
</evidence>
<feature type="domain" description="4Fe-4S ferredoxin-type" evidence="9">
    <location>
        <begin position="4"/>
        <end position="32"/>
    </location>
</feature>
<dbReference type="PANTHER" id="PTHR39163:SF1">
    <property type="entry name" value="FERREDOXIN"/>
    <property type="match status" value="1"/>
</dbReference>
<evidence type="ECO:0000256" key="2">
    <source>
        <dbReference type="ARBA" id="ARBA00022448"/>
    </source>
</evidence>
<dbReference type="AlphaFoldDB" id="A0A1H9LSE1"/>
<dbReference type="PROSITE" id="PS51379">
    <property type="entry name" value="4FE4S_FER_2"/>
    <property type="match status" value="1"/>
</dbReference>
<dbReference type="Pfam" id="PF13370">
    <property type="entry name" value="Fer4_13"/>
    <property type="match status" value="1"/>
</dbReference>
<evidence type="ECO:0000256" key="7">
    <source>
        <dbReference type="ARBA" id="ARBA00023014"/>
    </source>
</evidence>
<keyword evidence="11" id="KW-1185">Reference proteome</keyword>
<accession>A0A1H9LSE1</accession>
<dbReference type="InterPro" id="IPR001080">
    <property type="entry name" value="3Fe4S_ferredoxin"/>
</dbReference>
<evidence type="ECO:0000256" key="5">
    <source>
        <dbReference type="ARBA" id="ARBA00022982"/>
    </source>
</evidence>
<dbReference type="PRINTS" id="PR00352">
    <property type="entry name" value="3FE4SFRDOXIN"/>
</dbReference>
<dbReference type="GO" id="GO:0051539">
    <property type="term" value="F:4 iron, 4 sulfur cluster binding"/>
    <property type="evidence" value="ECO:0007669"/>
    <property type="project" value="UniProtKB-KW"/>
</dbReference>
<evidence type="ECO:0000256" key="4">
    <source>
        <dbReference type="ARBA" id="ARBA00022723"/>
    </source>
</evidence>
<evidence type="ECO:0000313" key="11">
    <source>
        <dbReference type="Proteomes" id="UP000199687"/>
    </source>
</evidence>
<evidence type="ECO:0000256" key="1">
    <source>
        <dbReference type="ARBA" id="ARBA00001966"/>
    </source>
</evidence>
<evidence type="ECO:0000256" key="3">
    <source>
        <dbReference type="ARBA" id="ARBA00022485"/>
    </source>
</evidence>
<dbReference type="GO" id="GO:0005506">
    <property type="term" value="F:iron ion binding"/>
    <property type="evidence" value="ECO:0007669"/>
    <property type="project" value="UniProtKB-UniRule"/>
</dbReference>
<gene>
    <name evidence="10" type="ORF">SAMN04487944_101374</name>
</gene>
<proteinExistence type="predicted"/>
<evidence type="ECO:0000313" key="10">
    <source>
        <dbReference type="EMBL" id="SER14137.1"/>
    </source>
</evidence>
<keyword evidence="2 8" id="KW-0813">Transport</keyword>
<name>A0A1H9LSE1_9BACI</name>
<comment type="cofactor">
    <cofactor evidence="1">
        <name>[4Fe-4S] cluster</name>
        <dbReference type="ChEBI" id="CHEBI:49883"/>
    </cofactor>
</comment>
<dbReference type="GO" id="GO:0009055">
    <property type="term" value="F:electron transfer activity"/>
    <property type="evidence" value="ECO:0007669"/>
    <property type="project" value="UniProtKB-UniRule"/>
</dbReference>
<dbReference type="SUPFAM" id="SSF54862">
    <property type="entry name" value="4Fe-4S ferredoxins"/>
    <property type="match status" value="1"/>
</dbReference>
<dbReference type="Gene3D" id="3.30.70.20">
    <property type="match status" value="1"/>
</dbReference>
<organism evidence="10 11">
    <name type="scientific">Gracilibacillus ureilyticus</name>
    <dbReference type="NCBI Taxonomy" id="531814"/>
    <lineage>
        <taxon>Bacteria</taxon>
        <taxon>Bacillati</taxon>
        <taxon>Bacillota</taxon>
        <taxon>Bacilli</taxon>
        <taxon>Bacillales</taxon>
        <taxon>Bacillaceae</taxon>
        <taxon>Gracilibacillus</taxon>
    </lineage>
</organism>
<dbReference type="STRING" id="531814.SAMN04487944_101374"/>
<keyword evidence="4 8" id="KW-0479">Metal-binding</keyword>
<evidence type="ECO:0000256" key="6">
    <source>
        <dbReference type="ARBA" id="ARBA00023004"/>
    </source>
</evidence>
<dbReference type="InterPro" id="IPR052395">
    <property type="entry name" value="ET_Ferredoxin"/>
</dbReference>